<dbReference type="Proteomes" id="UP001139031">
    <property type="component" value="Unassembled WGS sequence"/>
</dbReference>
<evidence type="ECO:0000313" key="2">
    <source>
        <dbReference type="Proteomes" id="UP001139031"/>
    </source>
</evidence>
<evidence type="ECO:0000313" key="1">
    <source>
        <dbReference type="EMBL" id="MBZ5715055.1"/>
    </source>
</evidence>
<gene>
    <name evidence="1" type="ORF">K7C98_37970</name>
</gene>
<proteinExistence type="predicted"/>
<comment type="caution">
    <text evidence="1">The sequence shown here is derived from an EMBL/GenBank/DDBJ whole genome shotgun (WGS) entry which is preliminary data.</text>
</comment>
<accession>A0ABS7U3L3</accession>
<organism evidence="1 2">
    <name type="scientific">Nannocystis pusilla</name>
    <dbReference type="NCBI Taxonomy" id="889268"/>
    <lineage>
        <taxon>Bacteria</taxon>
        <taxon>Pseudomonadati</taxon>
        <taxon>Myxococcota</taxon>
        <taxon>Polyangia</taxon>
        <taxon>Nannocystales</taxon>
        <taxon>Nannocystaceae</taxon>
        <taxon>Nannocystis</taxon>
    </lineage>
</organism>
<dbReference type="EMBL" id="JAIRAU010000056">
    <property type="protein sequence ID" value="MBZ5715055.1"/>
    <property type="molecule type" value="Genomic_DNA"/>
</dbReference>
<sequence length="84" mass="8594">MSCTRGGDSGAAGASTTTTGKLHSIGKLAISVACAVYSPGARGVIGRHTRTISPWSSKMLYAASPSNRWLSSPAIISPSVSEDR</sequence>
<dbReference type="RefSeq" id="WP_224196785.1">
    <property type="nucleotide sequence ID" value="NZ_JAIRAU010000056.1"/>
</dbReference>
<reference evidence="1" key="1">
    <citation type="submission" date="2021-08" db="EMBL/GenBank/DDBJ databases">
        <authorList>
            <person name="Stevens D.C."/>
        </authorList>
    </citation>
    <scope>NUCLEOTIDE SEQUENCE</scope>
    <source>
        <strain evidence="1">DSM 53165</strain>
    </source>
</reference>
<protein>
    <submittedName>
        <fullName evidence="1">Uncharacterized protein</fullName>
    </submittedName>
</protein>
<keyword evidence="2" id="KW-1185">Reference proteome</keyword>
<name>A0ABS7U3L3_9BACT</name>